<proteinExistence type="predicted"/>
<evidence type="ECO:0000313" key="1">
    <source>
        <dbReference type="EMBL" id="CAH1448649.1"/>
    </source>
</evidence>
<protein>
    <submittedName>
        <fullName evidence="1">Uncharacterized protein</fullName>
    </submittedName>
</protein>
<accession>A0AAU9PER2</accession>
<name>A0AAU9PER2_9ASTR</name>
<keyword evidence="2" id="KW-1185">Reference proteome</keyword>
<dbReference type="EMBL" id="CAKMRJ010005634">
    <property type="protein sequence ID" value="CAH1448649.1"/>
    <property type="molecule type" value="Genomic_DNA"/>
</dbReference>
<gene>
    <name evidence="1" type="ORF">LVIROSA_LOCUS34177</name>
</gene>
<sequence length="104" mass="11935">MNTVLQKLTDQLETMKLSLADVQTTYTTINSSRQNLLHDAPTKLPDVQTTYTTINSSRQNLLHDAPTELPYMFKRSQINIIYFRSDKNNTDAKNETFWPPRSGG</sequence>
<organism evidence="1 2">
    <name type="scientific">Lactuca virosa</name>
    <dbReference type="NCBI Taxonomy" id="75947"/>
    <lineage>
        <taxon>Eukaryota</taxon>
        <taxon>Viridiplantae</taxon>
        <taxon>Streptophyta</taxon>
        <taxon>Embryophyta</taxon>
        <taxon>Tracheophyta</taxon>
        <taxon>Spermatophyta</taxon>
        <taxon>Magnoliopsida</taxon>
        <taxon>eudicotyledons</taxon>
        <taxon>Gunneridae</taxon>
        <taxon>Pentapetalae</taxon>
        <taxon>asterids</taxon>
        <taxon>campanulids</taxon>
        <taxon>Asterales</taxon>
        <taxon>Asteraceae</taxon>
        <taxon>Cichorioideae</taxon>
        <taxon>Cichorieae</taxon>
        <taxon>Lactucinae</taxon>
        <taxon>Lactuca</taxon>
    </lineage>
</organism>
<dbReference type="Proteomes" id="UP001157418">
    <property type="component" value="Unassembled WGS sequence"/>
</dbReference>
<reference evidence="1 2" key="1">
    <citation type="submission" date="2022-01" db="EMBL/GenBank/DDBJ databases">
        <authorList>
            <person name="Xiong W."/>
            <person name="Schranz E."/>
        </authorList>
    </citation>
    <scope>NUCLEOTIDE SEQUENCE [LARGE SCALE GENOMIC DNA]</scope>
</reference>
<dbReference type="AlphaFoldDB" id="A0AAU9PER2"/>
<comment type="caution">
    <text evidence="1">The sequence shown here is derived from an EMBL/GenBank/DDBJ whole genome shotgun (WGS) entry which is preliminary data.</text>
</comment>
<evidence type="ECO:0000313" key="2">
    <source>
        <dbReference type="Proteomes" id="UP001157418"/>
    </source>
</evidence>